<evidence type="ECO:0000256" key="1">
    <source>
        <dbReference type="SAM" id="MobiDB-lite"/>
    </source>
</evidence>
<dbReference type="AlphaFoldDB" id="A0A0A9DY93"/>
<accession>A0A0A9DY93</accession>
<dbReference type="EMBL" id="GBRH01206227">
    <property type="protein sequence ID" value="JAD91668.1"/>
    <property type="molecule type" value="Transcribed_RNA"/>
</dbReference>
<organism evidence="2">
    <name type="scientific">Arundo donax</name>
    <name type="common">Giant reed</name>
    <name type="synonym">Donax arundinaceus</name>
    <dbReference type="NCBI Taxonomy" id="35708"/>
    <lineage>
        <taxon>Eukaryota</taxon>
        <taxon>Viridiplantae</taxon>
        <taxon>Streptophyta</taxon>
        <taxon>Embryophyta</taxon>
        <taxon>Tracheophyta</taxon>
        <taxon>Spermatophyta</taxon>
        <taxon>Magnoliopsida</taxon>
        <taxon>Liliopsida</taxon>
        <taxon>Poales</taxon>
        <taxon>Poaceae</taxon>
        <taxon>PACMAD clade</taxon>
        <taxon>Arundinoideae</taxon>
        <taxon>Arundineae</taxon>
        <taxon>Arundo</taxon>
    </lineage>
</organism>
<sequence>MDGSAIFGHCVCGPEPGWREGKRSEGLGDGGSERGV</sequence>
<reference evidence="2" key="2">
    <citation type="journal article" date="2015" name="Data Brief">
        <title>Shoot transcriptome of the giant reed, Arundo donax.</title>
        <authorList>
            <person name="Barrero R.A."/>
            <person name="Guerrero F.D."/>
            <person name="Moolhuijzen P."/>
            <person name="Goolsby J.A."/>
            <person name="Tidwell J."/>
            <person name="Bellgard S.E."/>
            <person name="Bellgard M.I."/>
        </authorList>
    </citation>
    <scope>NUCLEOTIDE SEQUENCE</scope>
    <source>
        <tissue evidence="2">Shoot tissue taken approximately 20 cm above the soil surface</tissue>
    </source>
</reference>
<feature type="region of interest" description="Disordered" evidence="1">
    <location>
        <begin position="14"/>
        <end position="36"/>
    </location>
</feature>
<evidence type="ECO:0000313" key="2">
    <source>
        <dbReference type="EMBL" id="JAD91668.1"/>
    </source>
</evidence>
<name>A0A0A9DY93_ARUDO</name>
<feature type="compositionally biased region" description="Basic and acidic residues" evidence="1">
    <location>
        <begin position="17"/>
        <end position="36"/>
    </location>
</feature>
<reference evidence="2" key="1">
    <citation type="submission" date="2014-09" db="EMBL/GenBank/DDBJ databases">
        <authorList>
            <person name="Magalhaes I.L.F."/>
            <person name="Oliveira U."/>
            <person name="Santos F.R."/>
            <person name="Vidigal T.H.D.A."/>
            <person name="Brescovit A.D."/>
            <person name="Santos A.J."/>
        </authorList>
    </citation>
    <scope>NUCLEOTIDE SEQUENCE</scope>
    <source>
        <tissue evidence="2">Shoot tissue taken approximately 20 cm above the soil surface</tissue>
    </source>
</reference>
<proteinExistence type="predicted"/>
<protein>
    <submittedName>
        <fullName evidence="2">Uncharacterized protein</fullName>
    </submittedName>
</protein>